<dbReference type="AlphaFoldDB" id="A0A4S2HGG4"/>
<dbReference type="Gene3D" id="2.170.150.20">
    <property type="entry name" value="Peptide methionine sulfoxide reductase"/>
    <property type="match status" value="1"/>
</dbReference>
<dbReference type="InterPro" id="IPR002579">
    <property type="entry name" value="Met_Sox_Rdtase_MsrB_dom"/>
</dbReference>
<dbReference type="SUPFAM" id="SSF51316">
    <property type="entry name" value="Mss4-like"/>
    <property type="match status" value="1"/>
</dbReference>
<dbReference type="PANTHER" id="PTHR10173">
    <property type="entry name" value="METHIONINE SULFOXIDE REDUCTASE"/>
    <property type="match status" value="1"/>
</dbReference>
<dbReference type="PANTHER" id="PTHR10173:SF57">
    <property type="entry name" value="PEPTIDE-METHIONINE (R)-S-OXIDE REDUCTASE"/>
    <property type="match status" value="1"/>
</dbReference>
<dbReference type="RefSeq" id="WP_135944075.1">
    <property type="nucleotide sequence ID" value="NZ_BMEI01000001.1"/>
</dbReference>
<dbReference type="PROSITE" id="PS51257">
    <property type="entry name" value="PROKAR_LIPOPROTEIN"/>
    <property type="match status" value="1"/>
</dbReference>
<dbReference type="EMBL" id="SRXV01000001">
    <property type="protein sequence ID" value="TGY94878.1"/>
    <property type="molecule type" value="Genomic_DNA"/>
</dbReference>
<evidence type="ECO:0000313" key="7">
    <source>
        <dbReference type="Proteomes" id="UP000305451"/>
    </source>
</evidence>
<evidence type="ECO:0000259" key="5">
    <source>
        <dbReference type="PROSITE" id="PS51790"/>
    </source>
</evidence>
<feature type="compositionally biased region" description="Low complexity" evidence="4">
    <location>
        <begin position="29"/>
        <end position="43"/>
    </location>
</feature>
<dbReference type="PROSITE" id="PS51318">
    <property type="entry name" value="TAT"/>
    <property type="match status" value="1"/>
</dbReference>
<name>A0A4S2HGG4_9PROT</name>
<comment type="caution">
    <text evidence="6">The sequence shown here is derived from an EMBL/GenBank/DDBJ whole genome shotgun (WGS) entry which is preliminary data.</text>
</comment>
<evidence type="ECO:0000256" key="4">
    <source>
        <dbReference type="SAM" id="MobiDB-lite"/>
    </source>
</evidence>
<keyword evidence="7" id="KW-1185">Reference proteome</keyword>
<evidence type="ECO:0000256" key="2">
    <source>
        <dbReference type="ARBA" id="ARBA00023002"/>
    </source>
</evidence>
<dbReference type="GO" id="GO:0030091">
    <property type="term" value="P:protein repair"/>
    <property type="evidence" value="ECO:0007669"/>
    <property type="project" value="InterPro"/>
</dbReference>
<protein>
    <recommendedName>
        <fullName evidence="1">peptide-methionine (R)-S-oxide reductase</fullName>
        <ecNumber evidence="1">1.8.4.12</ecNumber>
    </recommendedName>
</protein>
<dbReference type="GO" id="GO:0005737">
    <property type="term" value="C:cytoplasm"/>
    <property type="evidence" value="ECO:0007669"/>
    <property type="project" value="TreeGrafter"/>
</dbReference>
<proteinExistence type="predicted"/>
<dbReference type="Proteomes" id="UP000305451">
    <property type="component" value="Unassembled WGS sequence"/>
</dbReference>
<comment type="catalytic activity">
    <reaction evidence="3">
        <text>L-methionyl-[protein] + [thioredoxin]-disulfide + H2O = L-methionyl-(R)-S-oxide-[protein] + [thioredoxin]-dithiol</text>
        <dbReference type="Rhea" id="RHEA:24164"/>
        <dbReference type="Rhea" id="RHEA-COMP:10698"/>
        <dbReference type="Rhea" id="RHEA-COMP:10700"/>
        <dbReference type="Rhea" id="RHEA-COMP:12313"/>
        <dbReference type="Rhea" id="RHEA-COMP:12314"/>
        <dbReference type="ChEBI" id="CHEBI:15377"/>
        <dbReference type="ChEBI" id="CHEBI:16044"/>
        <dbReference type="ChEBI" id="CHEBI:29950"/>
        <dbReference type="ChEBI" id="CHEBI:45764"/>
        <dbReference type="ChEBI" id="CHEBI:50058"/>
        <dbReference type="EC" id="1.8.4.12"/>
    </reaction>
</comment>
<dbReference type="InterPro" id="IPR011057">
    <property type="entry name" value="Mss4-like_sf"/>
</dbReference>
<evidence type="ECO:0000256" key="3">
    <source>
        <dbReference type="ARBA" id="ARBA00048488"/>
    </source>
</evidence>
<dbReference type="InterPro" id="IPR028427">
    <property type="entry name" value="Met_Sox_Rdtase_MsrB"/>
</dbReference>
<dbReference type="PROSITE" id="PS51790">
    <property type="entry name" value="MSRB"/>
    <property type="match status" value="1"/>
</dbReference>
<dbReference type="EC" id="1.8.4.12" evidence="1"/>
<feature type="domain" description="MsrB" evidence="5">
    <location>
        <begin position="67"/>
        <end position="188"/>
    </location>
</feature>
<dbReference type="OrthoDB" id="9785497at2"/>
<sequence length="191" mass="20756">MLDRRIFLASAAAVAACGRPSASEAQPDTSAGTTASTPAPGAPSRREGAPRIVAMGEASEDFASFTREDWRARLTEAEFDVLRREGTERPGSSPLLEESRAGTYICAGCALPLFRSETKFESGTGWPSFYTHIEGALETKTDLRLWTPRTEYHCVRCEGHQGHVFEDGPEPTGERWCNNGVALDFVPDTAT</sequence>
<reference evidence="6 7" key="1">
    <citation type="journal article" date="2013" name="Int. J. Syst. Evol. Microbiol.">
        <title>Marinicauda pacifica gen. nov., sp. nov., a prosthecate alphaproteobacterium of the family Hyphomonadaceae isolated from deep seawater.</title>
        <authorList>
            <person name="Zhang X.Y."/>
            <person name="Li G.W."/>
            <person name="Wang C.S."/>
            <person name="Zhang Y.J."/>
            <person name="Xu X.W."/>
            <person name="Li H."/>
            <person name="Liu A."/>
            <person name="Liu C."/>
            <person name="Xie B.B."/>
            <person name="Qin Q.L."/>
            <person name="Xu Z."/>
            <person name="Chen X.L."/>
            <person name="Zhou B.C."/>
            <person name="Zhang Y.Z."/>
        </authorList>
    </citation>
    <scope>NUCLEOTIDE SEQUENCE [LARGE SCALE GENOMIC DNA]</scope>
    <source>
        <strain evidence="6 7">P-1 km-3</strain>
    </source>
</reference>
<organism evidence="6 7">
    <name type="scientific">Marinicauda pacifica</name>
    <dbReference type="NCBI Taxonomy" id="1133559"/>
    <lineage>
        <taxon>Bacteria</taxon>
        <taxon>Pseudomonadati</taxon>
        <taxon>Pseudomonadota</taxon>
        <taxon>Alphaproteobacteria</taxon>
        <taxon>Maricaulales</taxon>
        <taxon>Maricaulaceae</taxon>
        <taxon>Marinicauda</taxon>
    </lineage>
</organism>
<dbReference type="Pfam" id="PF01641">
    <property type="entry name" value="SelR"/>
    <property type="match status" value="1"/>
</dbReference>
<dbReference type="GO" id="GO:0006979">
    <property type="term" value="P:response to oxidative stress"/>
    <property type="evidence" value="ECO:0007669"/>
    <property type="project" value="InterPro"/>
</dbReference>
<gene>
    <name evidence="6" type="primary">msrB</name>
    <name evidence="6" type="ORF">E5162_06355</name>
</gene>
<dbReference type="GO" id="GO:0033743">
    <property type="term" value="F:peptide-methionine (R)-S-oxide reductase activity"/>
    <property type="evidence" value="ECO:0007669"/>
    <property type="project" value="UniProtKB-EC"/>
</dbReference>
<evidence type="ECO:0000256" key="1">
    <source>
        <dbReference type="ARBA" id="ARBA00012499"/>
    </source>
</evidence>
<accession>A0A4S2HGG4</accession>
<feature type="region of interest" description="Disordered" evidence="4">
    <location>
        <begin position="17"/>
        <end position="48"/>
    </location>
</feature>
<evidence type="ECO:0000313" key="6">
    <source>
        <dbReference type="EMBL" id="TGY94878.1"/>
    </source>
</evidence>
<keyword evidence="2 6" id="KW-0560">Oxidoreductase</keyword>
<dbReference type="InterPro" id="IPR006311">
    <property type="entry name" value="TAT_signal"/>
</dbReference>
<dbReference type="NCBIfam" id="TIGR00357">
    <property type="entry name" value="peptide-methionine (R)-S-oxide reductase MsrB"/>
    <property type="match status" value="1"/>
</dbReference>